<dbReference type="Proteomes" id="UP001499909">
    <property type="component" value="Unassembled WGS sequence"/>
</dbReference>
<reference evidence="2" key="1">
    <citation type="journal article" date="2019" name="Int. J. Syst. Evol. Microbiol.">
        <title>The Global Catalogue of Microorganisms (GCM) 10K type strain sequencing project: providing services to taxonomists for standard genome sequencing and annotation.</title>
        <authorList>
            <consortium name="The Broad Institute Genomics Platform"/>
            <consortium name="The Broad Institute Genome Sequencing Center for Infectious Disease"/>
            <person name="Wu L."/>
            <person name="Ma J."/>
        </authorList>
    </citation>
    <scope>NUCLEOTIDE SEQUENCE [LARGE SCALE GENOMIC DNA]</scope>
    <source>
        <strain evidence="2">JCM 17214</strain>
    </source>
</reference>
<name>A0ABP7NQT1_9BACT</name>
<gene>
    <name evidence="1" type="ORF">GCM10022406_37560</name>
</gene>
<accession>A0ABP7NQT1</accession>
<sequence length="684" mass="74874">MSLWLAQLPASAHKEWVHQHMVKEAYLYLEQQIGAIPTLRNAIGFGFHGRGNDAQPFNTSYPIGVGAWREDVEDPVYGYTLGLNTLTPSITHFWDADRADENYESVPLNANGSSMAPNAWEKARVYLFCQDRNGMHDVTIPYIMPGVGYLRNYIITYTSLPELYKGNYFLEGISNPDGSGRSNYYHQPQFNPGFGQPVALQLLGRVAHLLGDMSVPAHSHSHLHPCPLNLPDHYENDMGNTYYYNNDLNECENDPGGYYNANAWSAATAAQQGGLLSDIYCLSSSRDRAKYLFYTVNQLADFFPSGVNPSDMGAYSAGGLQYFKNGDTNLSQGSNSYITSIYNSFGWTSPNSINTAQIANVNFNFSIRAVATLFQWFAFEAGITEDIKNQKVSSANTQLCENSTMAFAVQTNASVNWSIVPEWAATGAAVNSATYNVTSGAGYSGVATVKASYYNADGCFSGPRTLTRQIWVGGPRADFKKQPATDLVCSGITMYFEAGVDRPDLQPSVSYRWSSSAPGFRSPGDSPRCSIIAPNGYDLPVTVTCIVTDNTCGLSTTIYREYTTANPNAMLRIPCDNDNPNGPYGGTGPTGVYRSGDQLEIFPNPSNTGFELIVAPRALLKKELPGQPLPIVYTLRDNLGRIVAQGNSAATRMHIDTEKLPAGVYTLSCTANGQSFHKRLEVLH</sequence>
<protein>
    <recommendedName>
        <fullName evidence="3">T9SS type A sorting domain-containing protein</fullName>
    </recommendedName>
</protein>
<evidence type="ECO:0000313" key="2">
    <source>
        <dbReference type="Proteomes" id="UP001499909"/>
    </source>
</evidence>
<proteinExistence type="predicted"/>
<organism evidence="1 2">
    <name type="scientific">Hymenobacter algoricola</name>
    <dbReference type="NCBI Taxonomy" id="486267"/>
    <lineage>
        <taxon>Bacteria</taxon>
        <taxon>Pseudomonadati</taxon>
        <taxon>Bacteroidota</taxon>
        <taxon>Cytophagia</taxon>
        <taxon>Cytophagales</taxon>
        <taxon>Hymenobacteraceae</taxon>
        <taxon>Hymenobacter</taxon>
    </lineage>
</organism>
<comment type="caution">
    <text evidence="1">The sequence shown here is derived from an EMBL/GenBank/DDBJ whole genome shotgun (WGS) entry which is preliminary data.</text>
</comment>
<evidence type="ECO:0000313" key="1">
    <source>
        <dbReference type="EMBL" id="GAA3952283.1"/>
    </source>
</evidence>
<dbReference type="InterPro" id="IPR026444">
    <property type="entry name" value="Secre_tail"/>
</dbReference>
<dbReference type="Gene3D" id="1.10.575.10">
    <property type="entry name" value="P1 Nuclease"/>
    <property type="match status" value="1"/>
</dbReference>
<dbReference type="InterPro" id="IPR008947">
    <property type="entry name" value="PLipase_C/P1_nuclease_dom_sf"/>
</dbReference>
<dbReference type="EMBL" id="BAABDH010000110">
    <property type="protein sequence ID" value="GAA3952283.1"/>
    <property type="molecule type" value="Genomic_DNA"/>
</dbReference>
<dbReference type="NCBIfam" id="TIGR04183">
    <property type="entry name" value="Por_Secre_tail"/>
    <property type="match status" value="1"/>
</dbReference>
<keyword evidence="2" id="KW-1185">Reference proteome</keyword>
<evidence type="ECO:0008006" key="3">
    <source>
        <dbReference type="Google" id="ProtNLM"/>
    </source>
</evidence>